<evidence type="ECO:0000256" key="1">
    <source>
        <dbReference type="SAM" id="SignalP"/>
    </source>
</evidence>
<name>A0ABV8K827_9BACL</name>
<evidence type="ECO:0000313" key="2">
    <source>
        <dbReference type="EMBL" id="MFC4102092.1"/>
    </source>
</evidence>
<dbReference type="Proteomes" id="UP001595715">
    <property type="component" value="Unassembled WGS sequence"/>
</dbReference>
<feature type="signal peptide" evidence="1">
    <location>
        <begin position="1"/>
        <end position="29"/>
    </location>
</feature>
<feature type="chain" id="PRO_5046870865" description="YtkA-like domain-containing protein" evidence="1">
    <location>
        <begin position="30"/>
        <end position="164"/>
    </location>
</feature>
<evidence type="ECO:0008006" key="4">
    <source>
        <dbReference type="Google" id="ProtNLM"/>
    </source>
</evidence>
<gene>
    <name evidence="2" type="ORF">ACFOZ8_20880</name>
</gene>
<dbReference type="PROSITE" id="PS51257">
    <property type="entry name" value="PROKAR_LIPOPROTEIN"/>
    <property type="match status" value="1"/>
</dbReference>
<accession>A0ABV8K827</accession>
<proteinExistence type="predicted"/>
<reference evidence="3" key="1">
    <citation type="journal article" date="2019" name="Int. J. Syst. Evol. Microbiol.">
        <title>The Global Catalogue of Microorganisms (GCM) 10K type strain sequencing project: providing services to taxonomists for standard genome sequencing and annotation.</title>
        <authorList>
            <consortium name="The Broad Institute Genomics Platform"/>
            <consortium name="The Broad Institute Genome Sequencing Center for Infectious Disease"/>
            <person name="Wu L."/>
            <person name="Ma J."/>
        </authorList>
    </citation>
    <scope>NUCLEOTIDE SEQUENCE [LARGE SCALE GENOMIC DNA]</scope>
    <source>
        <strain evidence="3">IBRC-M 10987</strain>
    </source>
</reference>
<organism evidence="2 3">
    <name type="scientific">Paenibacillus xanthanilyticus</name>
    <dbReference type="NCBI Taxonomy" id="1783531"/>
    <lineage>
        <taxon>Bacteria</taxon>
        <taxon>Bacillati</taxon>
        <taxon>Bacillota</taxon>
        <taxon>Bacilli</taxon>
        <taxon>Bacillales</taxon>
        <taxon>Paenibacillaceae</taxon>
        <taxon>Paenibacillus</taxon>
    </lineage>
</organism>
<dbReference type="RefSeq" id="WP_377720720.1">
    <property type="nucleotide sequence ID" value="NZ_JBHSAM010000031.1"/>
</dbReference>
<sequence>MKKLPFPMAAMLVVLAVVLVAGCSRSDMKEPEAAGIAVGIEVPESIRAGEKFRVQGTLTNRDKQSRTIHHGADLFAFEVVDAQGNPVQPAVGDRIMNGIGYMITLKPGETYRYDSEAHVLPRLDELTLAAGRYEIVALAQFRVKDGGAEQAKEVRSEPVNVTVE</sequence>
<keyword evidence="3" id="KW-1185">Reference proteome</keyword>
<keyword evidence="1" id="KW-0732">Signal</keyword>
<evidence type="ECO:0000313" key="3">
    <source>
        <dbReference type="Proteomes" id="UP001595715"/>
    </source>
</evidence>
<protein>
    <recommendedName>
        <fullName evidence="4">YtkA-like domain-containing protein</fullName>
    </recommendedName>
</protein>
<comment type="caution">
    <text evidence="2">The sequence shown here is derived from an EMBL/GenBank/DDBJ whole genome shotgun (WGS) entry which is preliminary data.</text>
</comment>
<dbReference type="EMBL" id="JBHSAM010000031">
    <property type="protein sequence ID" value="MFC4102092.1"/>
    <property type="molecule type" value="Genomic_DNA"/>
</dbReference>